<gene>
    <name evidence="9" type="primary">tmpC_2</name>
    <name evidence="8" type="ORF">LES8486_01095</name>
    <name evidence="9" type="ORF">LES9216_01242</name>
</gene>
<dbReference type="EMBL" id="OKQR01000001">
    <property type="protein sequence ID" value="SPD92093.1"/>
    <property type="molecule type" value="Genomic_DNA"/>
</dbReference>
<accession>A0A2N9K9W9</accession>
<evidence type="ECO:0000313" key="9">
    <source>
        <dbReference type="EMBL" id="SPE07372.1"/>
    </source>
</evidence>
<evidence type="ECO:0000256" key="5">
    <source>
        <dbReference type="ARBA" id="ARBA00023136"/>
    </source>
</evidence>
<reference evidence="9 10" key="2">
    <citation type="submission" date="2018-02" db="EMBL/GenBank/DDBJ databases">
        <authorList>
            <person name="Cohen D.B."/>
            <person name="Kent A.D."/>
        </authorList>
    </citation>
    <scope>NUCLEOTIDE SEQUENCE [LARGE SCALE GENOMIC DNA]</scope>
    <source>
        <strain evidence="9 10">CECT 9216</strain>
    </source>
</reference>
<feature type="domain" description="ABC transporter substrate-binding protein PnrA-like" evidence="7">
    <location>
        <begin position="38"/>
        <end position="349"/>
    </location>
</feature>
<evidence type="ECO:0000313" key="8">
    <source>
        <dbReference type="EMBL" id="SPD92093.1"/>
    </source>
</evidence>
<comment type="subcellular location">
    <subcellularLocation>
        <location evidence="1">Cell membrane</location>
        <topology evidence="1">Lipid-anchor</topology>
    </subcellularLocation>
</comment>
<dbReference type="Proteomes" id="UP000237923">
    <property type="component" value="Unassembled WGS sequence"/>
</dbReference>
<dbReference type="CDD" id="cd06354">
    <property type="entry name" value="PBP1_PrnA-like"/>
    <property type="match status" value="1"/>
</dbReference>
<dbReference type="InterPro" id="IPR003760">
    <property type="entry name" value="PnrA-like"/>
</dbReference>
<evidence type="ECO:0000256" key="4">
    <source>
        <dbReference type="ARBA" id="ARBA00022729"/>
    </source>
</evidence>
<dbReference type="Pfam" id="PF02608">
    <property type="entry name" value="Bmp"/>
    <property type="match status" value="1"/>
</dbReference>
<dbReference type="PANTHER" id="PTHR34296:SF2">
    <property type="entry name" value="ABC TRANSPORTER GUANOSINE-BINDING PROTEIN NUPN"/>
    <property type="match status" value="1"/>
</dbReference>
<dbReference type="GO" id="GO:0005886">
    <property type="term" value="C:plasma membrane"/>
    <property type="evidence" value="ECO:0007669"/>
    <property type="project" value="UniProtKB-SubCell"/>
</dbReference>
<dbReference type="InterPro" id="IPR050957">
    <property type="entry name" value="BMP_lipoprotein"/>
</dbReference>
<reference evidence="8 11" key="1">
    <citation type="submission" date="2018-02" db="EMBL/GenBank/DDBJ databases">
        <authorList>
            <person name="Rodrigo-Torres L."/>
            <person name="Arahal R. D."/>
            <person name="Lucena T."/>
        </authorList>
    </citation>
    <scope>NUCLEOTIDE SEQUENCE [LARGE SCALE GENOMIC DNA]</scope>
    <source>
        <strain evidence="8 11">CECT 8486</strain>
    </source>
</reference>
<evidence type="ECO:0000313" key="10">
    <source>
        <dbReference type="Proteomes" id="UP000237923"/>
    </source>
</evidence>
<dbReference type="PANTHER" id="PTHR34296">
    <property type="entry name" value="TRANSCRIPTIONAL ACTIVATOR PROTEIN MED"/>
    <property type="match status" value="1"/>
</dbReference>
<comment type="similarity">
    <text evidence="2">Belongs to the BMP lipoprotein family.</text>
</comment>
<dbReference type="Proteomes" id="UP000239237">
    <property type="component" value="Unassembled WGS sequence"/>
</dbReference>
<organism evidence="9 10">
    <name type="scientific">Leuconostoc suionicum</name>
    <dbReference type="NCBI Taxonomy" id="1511761"/>
    <lineage>
        <taxon>Bacteria</taxon>
        <taxon>Bacillati</taxon>
        <taxon>Bacillota</taxon>
        <taxon>Bacilli</taxon>
        <taxon>Lactobacillales</taxon>
        <taxon>Lactobacillaceae</taxon>
        <taxon>Leuconostoc</taxon>
    </lineage>
</organism>
<dbReference type="Gene3D" id="3.40.50.2300">
    <property type="match status" value="2"/>
</dbReference>
<dbReference type="InterPro" id="IPR028082">
    <property type="entry name" value="Peripla_BP_I"/>
</dbReference>
<proteinExistence type="inferred from homology"/>
<dbReference type="KEGG" id="lsu:A6B45_02110"/>
<evidence type="ECO:0000256" key="2">
    <source>
        <dbReference type="ARBA" id="ARBA00008610"/>
    </source>
</evidence>
<evidence type="ECO:0000313" key="11">
    <source>
        <dbReference type="Proteomes" id="UP000239237"/>
    </source>
</evidence>
<name>A0A2N9K9W9_9LACO</name>
<keyword evidence="3" id="KW-1003">Cell membrane</keyword>
<dbReference type="EMBL" id="OKQU01000001">
    <property type="protein sequence ID" value="SPE07372.1"/>
    <property type="molecule type" value="Genomic_DNA"/>
</dbReference>
<dbReference type="SUPFAM" id="SSF53822">
    <property type="entry name" value="Periplasmic binding protein-like I"/>
    <property type="match status" value="1"/>
</dbReference>
<evidence type="ECO:0000259" key="7">
    <source>
        <dbReference type="Pfam" id="PF02608"/>
    </source>
</evidence>
<sequence>MQRSAKIGIGVAAVVVIGGGIYATTQKSSTKSTGYAVALVTDGGGIDDRSFNQSAWEGLKAYGKANNLEQGKGGYNYFLSSDTSDIKTNLQTAVKGGYKLVYGVGFAAAPAITSVSKANSKTNFAIIDSVVNNKNVASLLFKSEQSSYLAGVAAAKQTKSKTVGFVGGIHSDTIDTFEAGFKAGVKDTDSSIKVITQYTDSFTDAAKGKTIAASMVANGADVIFQAAGGAGNGVFAEAKAENQKLAANADKKVWVIGVDRDQKTDGNYKDKDGKTSNFTLVSAVKRVDSAVEDVANKAKNDKFPGGKTITYGLKQKGVSLSKDSASDDVWSAVQTAQKKIISGKITVPVHP</sequence>
<keyword evidence="11" id="KW-1185">Reference proteome</keyword>
<dbReference type="AlphaFoldDB" id="A0A2N9K9W9"/>
<protein>
    <submittedName>
        <fullName evidence="9">Membrane lipoprotein TmpC</fullName>
    </submittedName>
</protein>
<evidence type="ECO:0000256" key="3">
    <source>
        <dbReference type="ARBA" id="ARBA00022475"/>
    </source>
</evidence>
<keyword evidence="6 9" id="KW-0449">Lipoprotein</keyword>
<evidence type="ECO:0000256" key="1">
    <source>
        <dbReference type="ARBA" id="ARBA00004193"/>
    </source>
</evidence>
<dbReference type="RefSeq" id="WP_072613132.1">
    <property type="nucleotide sequence ID" value="NZ_AP017935.1"/>
</dbReference>
<keyword evidence="4" id="KW-0732">Signal</keyword>
<dbReference type="GeneID" id="99673565"/>
<keyword evidence="5" id="KW-0472">Membrane</keyword>
<evidence type="ECO:0000256" key="6">
    <source>
        <dbReference type="ARBA" id="ARBA00023288"/>
    </source>
</evidence>